<evidence type="ECO:0000313" key="2">
    <source>
        <dbReference type="Proteomes" id="UP000261210"/>
    </source>
</evidence>
<reference evidence="1 2" key="1">
    <citation type="submission" date="2018-08" db="EMBL/GenBank/DDBJ databases">
        <title>A genome reference for cultivated species of the human gut microbiota.</title>
        <authorList>
            <person name="Zou Y."/>
            <person name="Xue W."/>
            <person name="Luo G."/>
        </authorList>
    </citation>
    <scope>NUCLEOTIDE SEQUENCE [LARGE SCALE GENOMIC DNA]</scope>
    <source>
        <strain evidence="1 2">TF10-34</strain>
    </source>
</reference>
<sequence length="79" mass="9240">MENLIELSHTEVTLAFVASCIESTARRLGKSYQEVFTRMKRVGMIENYILPCYDVLHTESREHVTDNMIECLTTWEAKR</sequence>
<proteinExistence type="predicted"/>
<organism evidence="1 2">
    <name type="scientific">Bacteroides xylanisolvens</name>
    <dbReference type="NCBI Taxonomy" id="371601"/>
    <lineage>
        <taxon>Bacteria</taxon>
        <taxon>Pseudomonadati</taxon>
        <taxon>Bacteroidota</taxon>
        <taxon>Bacteroidia</taxon>
        <taxon>Bacteroidales</taxon>
        <taxon>Bacteroidaceae</taxon>
        <taxon>Bacteroides</taxon>
    </lineage>
</organism>
<dbReference type="Pfam" id="PF12668">
    <property type="entry name" value="DUF3791"/>
    <property type="match status" value="1"/>
</dbReference>
<dbReference type="EMBL" id="QSQU01000021">
    <property type="protein sequence ID" value="RGK60629.1"/>
    <property type="molecule type" value="Genomic_DNA"/>
</dbReference>
<name>A0A3E4NBZ6_9BACE</name>
<accession>A0A3E4NBZ6</accession>
<evidence type="ECO:0000313" key="1">
    <source>
        <dbReference type="EMBL" id="RGK60629.1"/>
    </source>
</evidence>
<protein>
    <submittedName>
        <fullName evidence="1">DUF3791 domain-containing protein</fullName>
    </submittedName>
</protein>
<dbReference type="InterPro" id="IPR024269">
    <property type="entry name" value="DUF3791"/>
</dbReference>
<gene>
    <name evidence="1" type="ORF">DXD03_15035</name>
</gene>
<comment type="caution">
    <text evidence="1">The sequence shown here is derived from an EMBL/GenBank/DDBJ whole genome shotgun (WGS) entry which is preliminary data.</text>
</comment>
<dbReference type="AlphaFoldDB" id="A0A3E4NBZ6"/>
<dbReference type="RefSeq" id="WP_008017560.1">
    <property type="nucleotide sequence ID" value="NZ_CABKPA010000035.1"/>
</dbReference>
<dbReference type="Proteomes" id="UP000261210">
    <property type="component" value="Unassembled WGS sequence"/>
</dbReference>